<protein>
    <submittedName>
        <fullName evidence="4">Gfo/Idh/MocA family protein</fullName>
    </submittedName>
</protein>
<evidence type="ECO:0000259" key="3">
    <source>
        <dbReference type="Pfam" id="PF02894"/>
    </source>
</evidence>
<dbReference type="SUPFAM" id="SSF55347">
    <property type="entry name" value="Glyceraldehyde-3-phosphate dehydrogenase-like, C-terminal domain"/>
    <property type="match status" value="1"/>
</dbReference>
<proteinExistence type="inferred from homology"/>
<dbReference type="Proteomes" id="UP001595989">
    <property type="component" value="Unassembled WGS sequence"/>
</dbReference>
<organism evidence="4 5">
    <name type="scientific">Virgibacillus kekensis</name>
    <dbReference type="NCBI Taxonomy" id="202261"/>
    <lineage>
        <taxon>Bacteria</taxon>
        <taxon>Bacillati</taxon>
        <taxon>Bacillota</taxon>
        <taxon>Bacilli</taxon>
        <taxon>Bacillales</taxon>
        <taxon>Bacillaceae</taxon>
        <taxon>Virgibacillus</taxon>
    </lineage>
</organism>
<dbReference type="Pfam" id="PF02894">
    <property type="entry name" value="GFO_IDH_MocA_C"/>
    <property type="match status" value="1"/>
</dbReference>
<dbReference type="EMBL" id="JBHSFU010000004">
    <property type="protein sequence ID" value="MFC4557867.1"/>
    <property type="molecule type" value="Genomic_DNA"/>
</dbReference>
<evidence type="ECO:0000259" key="2">
    <source>
        <dbReference type="Pfam" id="PF01408"/>
    </source>
</evidence>
<keyword evidence="5" id="KW-1185">Reference proteome</keyword>
<dbReference type="PANTHER" id="PTHR43249:SF1">
    <property type="entry name" value="D-GLUCOSIDE 3-DEHYDROGENASE"/>
    <property type="match status" value="1"/>
</dbReference>
<dbReference type="Gene3D" id="3.30.360.10">
    <property type="entry name" value="Dihydrodipicolinate Reductase, domain 2"/>
    <property type="match status" value="1"/>
</dbReference>
<comment type="similarity">
    <text evidence="1">Belongs to the Gfo/Idh/MocA family.</text>
</comment>
<name>A0ABV9DH14_9BACI</name>
<dbReference type="InterPro" id="IPR004104">
    <property type="entry name" value="Gfo/Idh/MocA-like_OxRdtase_C"/>
</dbReference>
<comment type="caution">
    <text evidence="4">The sequence shown here is derived from an EMBL/GenBank/DDBJ whole genome shotgun (WGS) entry which is preliminary data.</text>
</comment>
<dbReference type="Gene3D" id="3.40.50.720">
    <property type="entry name" value="NAD(P)-binding Rossmann-like Domain"/>
    <property type="match status" value="1"/>
</dbReference>
<dbReference type="PANTHER" id="PTHR43249">
    <property type="entry name" value="UDP-N-ACETYL-2-AMINO-2-DEOXY-D-GLUCURONATE OXIDASE"/>
    <property type="match status" value="1"/>
</dbReference>
<sequence>MKDVKVAIIGVGAIAEATHLKYLKQHPEVTIEAVVDISINHAENIARTHQISYFFTTMDELLDSIKVDAVLICTPNLTHISLAKKAAAKGIHVFIEKPIGTAEDEINDYLNLAEEKKVLTMVGMTHRFRTDATILKKYVEQETFGEIYYAKAKLFRRRGTPQGWFTNKELAGGGAMMDIGVHALDLAWWLMGTPDVETITGKTLAALGTYQTKHVSTWESRNKYINANKVFDVEDFGAAWIRFSNGSVLSLEIAWAMNGKQDEGIQIELLGDKGGASLVPLTVYKEEIDGNFVTSSPHFVENDPFKDEIEHFIECIQTRTTPLISGEDGREVVKMLQGIYESSDKKREIQF</sequence>
<feature type="domain" description="Gfo/Idh/MocA-like oxidoreductase N-terminal" evidence="2">
    <location>
        <begin position="4"/>
        <end position="123"/>
    </location>
</feature>
<evidence type="ECO:0000313" key="5">
    <source>
        <dbReference type="Proteomes" id="UP001595989"/>
    </source>
</evidence>
<reference evidence="5" key="1">
    <citation type="journal article" date="2019" name="Int. J. Syst. Evol. Microbiol.">
        <title>The Global Catalogue of Microorganisms (GCM) 10K type strain sequencing project: providing services to taxonomists for standard genome sequencing and annotation.</title>
        <authorList>
            <consortium name="The Broad Institute Genomics Platform"/>
            <consortium name="The Broad Institute Genome Sequencing Center for Infectious Disease"/>
            <person name="Wu L."/>
            <person name="Ma J."/>
        </authorList>
    </citation>
    <scope>NUCLEOTIDE SEQUENCE [LARGE SCALE GENOMIC DNA]</scope>
    <source>
        <strain evidence="5">CGMCC 4.7426</strain>
    </source>
</reference>
<accession>A0ABV9DH14</accession>
<dbReference type="InterPro" id="IPR036291">
    <property type="entry name" value="NAD(P)-bd_dom_sf"/>
</dbReference>
<dbReference type="RefSeq" id="WP_390294014.1">
    <property type="nucleotide sequence ID" value="NZ_JBHSFU010000004.1"/>
</dbReference>
<evidence type="ECO:0000313" key="4">
    <source>
        <dbReference type="EMBL" id="MFC4557867.1"/>
    </source>
</evidence>
<dbReference type="SUPFAM" id="SSF51735">
    <property type="entry name" value="NAD(P)-binding Rossmann-fold domains"/>
    <property type="match status" value="1"/>
</dbReference>
<dbReference type="InterPro" id="IPR052515">
    <property type="entry name" value="Gfo/Idh/MocA_Oxidoreductase"/>
</dbReference>
<feature type="domain" description="Gfo/Idh/MocA-like oxidoreductase C-terminal" evidence="3">
    <location>
        <begin position="136"/>
        <end position="350"/>
    </location>
</feature>
<dbReference type="Pfam" id="PF01408">
    <property type="entry name" value="GFO_IDH_MocA"/>
    <property type="match status" value="1"/>
</dbReference>
<gene>
    <name evidence="4" type="ORF">ACFO3D_06540</name>
</gene>
<dbReference type="InterPro" id="IPR000683">
    <property type="entry name" value="Gfo/Idh/MocA-like_OxRdtase_N"/>
</dbReference>
<evidence type="ECO:0000256" key="1">
    <source>
        <dbReference type="ARBA" id="ARBA00010928"/>
    </source>
</evidence>